<proteinExistence type="predicted"/>
<feature type="transmembrane region" description="Helical" evidence="2">
    <location>
        <begin position="146"/>
        <end position="168"/>
    </location>
</feature>
<dbReference type="Proteomes" id="UP001182908">
    <property type="component" value="Chromosome"/>
</dbReference>
<evidence type="ECO:0000256" key="1">
    <source>
        <dbReference type="SAM" id="Coils"/>
    </source>
</evidence>
<sequence length="232" mass="27286">MKQKMATCEICGQSKQMSDTIPLELVSKSVLDIILKEHPECSPGGHICISDLNHFRQLYINDLLETEKGELSKLEEEVVKSLREQEFLSKNINLEFDRKLTFGERLSDRLADFAGSWFFICSFTLLTLSWIAINSFLLITKPFDPYPYILLNLMLSCLAAIQAPFILMSQNRQESKDRLQAEYDYRVNLKSELEIRTLHEKMDHLLMYQFKRFMEIQEIQIEMMEEILEKKK</sequence>
<keyword evidence="2" id="KW-1133">Transmembrane helix</keyword>
<keyword evidence="1" id="KW-0175">Coiled coil</keyword>
<evidence type="ECO:0000313" key="3">
    <source>
        <dbReference type="EMBL" id="WMW24144.1"/>
    </source>
</evidence>
<evidence type="ECO:0000256" key="2">
    <source>
        <dbReference type="SAM" id="Phobius"/>
    </source>
</evidence>
<keyword evidence="2" id="KW-0812">Transmembrane</keyword>
<feature type="transmembrane region" description="Helical" evidence="2">
    <location>
        <begin position="117"/>
        <end position="140"/>
    </location>
</feature>
<dbReference type="KEGG" id="mseb:RE474_08545"/>
<dbReference type="PANTHER" id="PTHR41386:SF1">
    <property type="entry name" value="MEMBRANE PROTEIN"/>
    <property type="match status" value="1"/>
</dbReference>
<organism evidence="3 4">
    <name type="scientific">Methanolobus sediminis</name>
    <dbReference type="NCBI Taxonomy" id="3072978"/>
    <lineage>
        <taxon>Archaea</taxon>
        <taxon>Methanobacteriati</taxon>
        <taxon>Methanobacteriota</taxon>
        <taxon>Stenosarchaea group</taxon>
        <taxon>Methanomicrobia</taxon>
        <taxon>Methanosarcinales</taxon>
        <taxon>Methanosarcinaceae</taxon>
        <taxon>Methanolobus</taxon>
    </lineage>
</organism>
<dbReference type="Pfam" id="PF06210">
    <property type="entry name" value="DUF1003"/>
    <property type="match status" value="1"/>
</dbReference>
<dbReference type="AlphaFoldDB" id="A0AA51UIJ3"/>
<dbReference type="GeneID" id="84232760"/>
<dbReference type="RefSeq" id="WP_309309959.1">
    <property type="nucleotide sequence ID" value="NZ_CP133592.1"/>
</dbReference>
<evidence type="ECO:0000313" key="4">
    <source>
        <dbReference type="Proteomes" id="UP001182908"/>
    </source>
</evidence>
<gene>
    <name evidence="3" type="ORF">RE474_08545</name>
</gene>
<reference evidence="3 4" key="1">
    <citation type="submission" date="2023-08" db="EMBL/GenBank/DDBJ databases">
        <title>Methanolobus mangrovi sp. nov. and Methanolobus sediminis sp. nov, two novel methylotrophic methanogens isolated from mangrove sediments in China.</title>
        <authorList>
            <person name="Zhou J."/>
        </authorList>
    </citation>
    <scope>NUCLEOTIDE SEQUENCE [LARGE SCALE GENOMIC DNA]</scope>
    <source>
        <strain evidence="3 4">FTZ6</strain>
    </source>
</reference>
<feature type="coiled-coil region" evidence="1">
    <location>
        <begin position="64"/>
        <end position="91"/>
    </location>
</feature>
<accession>A0AA51UIJ3</accession>
<dbReference type="EMBL" id="CP133592">
    <property type="protein sequence ID" value="WMW24144.1"/>
    <property type="molecule type" value="Genomic_DNA"/>
</dbReference>
<dbReference type="InterPro" id="IPR010406">
    <property type="entry name" value="DUF1003"/>
</dbReference>
<dbReference type="PANTHER" id="PTHR41386">
    <property type="entry name" value="INTEGRAL MEMBRANE PROTEIN-RELATED"/>
    <property type="match status" value="1"/>
</dbReference>
<keyword evidence="2" id="KW-0472">Membrane</keyword>
<protein>
    <submittedName>
        <fullName evidence="3">DUF1003 domain-containing protein</fullName>
    </submittedName>
</protein>
<keyword evidence="4" id="KW-1185">Reference proteome</keyword>
<name>A0AA51UIJ3_9EURY</name>